<comment type="caution">
    <text evidence="3">The sequence shown here is derived from an EMBL/GenBank/DDBJ whole genome shotgun (WGS) entry which is preliminary data.</text>
</comment>
<dbReference type="RefSeq" id="WP_212006982.1">
    <property type="nucleotide sequence ID" value="NZ_JAAFYZ010000002.1"/>
</dbReference>
<sequence>MSHHSITLPGSTECIHEARTWVRDTLGENQGVDDAVLVASELATNAIRHSASGRPGGTFTLHVAAFTDRWHVRVDDAGGLSVPRIQTVDDDHDEAGRGLAMVASLSLRWGVFGDYRARGVWAEVPIPDSVSPDDESEAYFPLLNYLESRCP</sequence>
<evidence type="ECO:0000256" key="1">
    <source>
        <dbReference type="ARBA" id="ARBA00022527"/>
    </source>
</evidence>
<dbReference type="CDD" id="cd16936">
    <property type="entry name" value="HATPase_RsbW-like"/>
    <property type="match status" value="1"/>
</dbReference>
<keyword evidence="3" id="KW-0067">ATP-binding</keyword>
<evidence type="ECO:0000259" key="2">
    <source>
        <dbReference type="Pfam" id="PF13581"/>
    </source>
</evidence>
<dbReference type="InterPro" id="IPR050267">
    <property type="entry name" value="Anti-sigma-factor_SerPK"/>
</dbReference>
<gene>
    <name evidence="3" type="ORF">KGQ19_00385</name>
</gene>
<name>A0ABS5KHH1_9ACTN</name>
<dbReference type="EMBL" id="JAAFYZ010000002">
    <property type="protein sequence ID" value="MBS2545315.1"/>
    <property type="molecule type" value="Genomic_DNA"/>
</dbReference>
<keyword evidence="1" id="KW-0723">Serine/threonine-protein kinase</keyword>
<feature type="domain" description="Histidine kinase/HSP90-like ATPase" evidence="2">
    <location>
        <begin position="14"/>
        <end position="106"/>
    </location>
</feature>
<dbReference type="InterPro" id="IPR036890">
    <property type="entry name" value="HATPase_C_sf"/>
</dbReference>
<keyword evidence="3" id="KW-0547">Nucleotide-binding</keyword>
<dbReference type="InterPro" id="IPR003594">
    <property type="entry name" value="HATPase_dom"/>
</dbReference>
<dbReference type="Gene3D" id="3.30.565.10">
    <property type="entry name" value="Histidine kinase-like ATPase, C-terminal domain"/>
    <property type="match status" value="1"/>
</dbReference>
<dbReference type="Pfam" id="PF13581">
    <property type="entry name" value="HATPase_c_2"/>
    <property type="match status" value="1"/>
</dbReference>
<keyword evidence="4" id="KW-1185">Reference proteome</keyword>
<proteinExistence type="predicted"/>
<keyword evidence="1" id="KW-0808">Transferase</keyword>
<reference evidence="3 4" key="1">
    <citation type="submission" date="2020-02" db="EMBL/GenBank/DDBJ databases">
        <title>Acidophilic actinobacteria isolated from forest soil.</title>
        <authorList>
            <person name="Golinska P."/>
        </authorList>
    </citation>
    <scope>NUCLEOTIDE SEQUENCE [LARGE SCALE GENOMIC DNA]</scope>
    <source>
        <strain evidence="3 4">NL8</strain>
    </source>
</reference>
<keyword evidence="1" id="KW-0418">Kinase</keyword>
<dbReference type="SUPFAM" id="SSF55874">
    <property type="entry name" value="ATPase domain of HSP90 chaperone/DNA topoisomerase II/histidine kinase"/>
    <property type="match status" value="1"/>
</dbReference>
<dbReference type="PANTHER" id="PTHR35526">
    <property type="entry name" value="ANTI-SIGMA-F FACTOR RSBW-RELATED"/>
    <property type="match status" value="1"/>
</dbReference>
<dbReference type="PANTHER" id="PTHR35526:SF3">
    <property type="entry name" value="ANTI-SIGMA-F FACTOR RSBW"/>
    <property type="match status" value="1"/>
</dbReference>
<dbReference type="GO" id="GO:0005524">
    <property type="term" value="F:ATP binding"/>
    <property type="evidence" value="ECO:0007669"/>
    <property type="project" value="UniProtKB-KW"/>
</dbReference>
<evidence type="ECO:0000313" key="3">
    <source>
        <dbReference type="EMBL" id="MBS2545315.1"/>
    </source>
</evidence>
<evidence type="ECO:0000313" key="4">
    <source>
        <dbReference type="Proteomes" id="UP000730482"/>
    </source>
</evidence>
<accession>A0ABS5KHH1</accession>
<protein>
    <submittedName>
        <fullName evidence="3">ATP-binding protein</fullName>
    </submittedName>
</protein>
<organism evidence="3 4">
    <name type="scientific">Catenulispora pinistramenti</name>
    <dbReference type="NCBI Taxonomy" id="2705254"/>
    <lineage>
        <taxon>Bacteria</taxon>
        <taxon>Bacillati</taxon>
        <taxon>Actinomycetota</taxon>
        <taxon>Actinomycetes</taxon>
        <taxon>Catenulisporales</taxon>
        <taxon>Catenulisporaceae</taxon>
        <taxon>Catenulispora</taxon>
    </lineage>
</organism>
<dbReference type="Proteomes" id="UP000730482">
    <property type="component" value="Unassembled WGS sequence"/>
</dbReference>